<organism evidence="8 9">
    <name type="scientific">Aquimarina addita</name>
    <dbReference type="NCBI Taxonomy" id="870485"/>
    <lineage>
        <taxon>Bacteria</taxon>
        <taxon>Pseudomonadati</taxon>
        <taxon>Bacteroidota</taxon>
        <taxon>Flavobacteriia</taxon>
        <taxon>Flavobacteriales</taxon>
        <taxon>Flavobacteriaceae</taxon>
        <taxon>Aquimarina</taxon>
    </lineage>
</organism>
<evidence type="ECO:0000256" key="5">
    <source>
        <dbReference type="ARBA" id="ARBA00022989"/>
    </source>
</evidence>
<keyword evidence="4 7" id="KW-0812">Transmembrane</keyword>
<dbReference type="EMBL" id="BAABCW010000007">
    <property type="protein sequence ID" value="GAA3509022.1"/>
    <property type="molecule type" value="Genomic_DNA"/>
</dbReference>
<reference evidence="9" key="1">
    <citation type="journal article" date="2019" name="Int. J. Syst. Evol. Microbiol.">
        <title>The Global Catalogue of Microorganisms (GCM) 10K type strain sequencing project: providing services to taxonomists for standard genome sequencing and annotation.</title>
        <authorList>
            <consortium name="The Broad Institute Genomics Platform"/>
            <consortium name="The Broad Institute Genome Sequencing Center for Infectious Disease"/>
            <person name="Wu L."/>
            <person name="Ma J."/>
        </authorList>
    </citation>
    <scope>NUCLEOTIDE SEQUENCE [LARGE SCALE GENOMIC DNA]</scope>
    <source>
        <strain evidence="9">JCM 17106</strain>
    </source>
</reference>
<name>A0ABP6ULD1_9FLAO</name>
<keyword evidence="7" id="KW-0813">Transport</keyword>
<comment type="similarity">
    <text evidence="2 7">Belongs to the ExbD/TolR family.</text>
</comment>
<dbReference type="Pfam" id="PF02472">
    <property type="entry name" value="ExbD"/>
    <property type="match status" value="1"/>
</dbReference>
<dbReference type="RefSeq" id="WP_344927232.1">
    <property type="nucleotide sequence ID" value="NZ_BAABCW010000007.1"/>
</dbReference>
<comment type="subcellular location">
    <subcellularLocation>
        <location evidence="1">Cell membrane</location>
        <topology evidence="1">Single-pass membrane protein</topology>
    </subcellularLocation>
    <subcellularLocation>
        <location evidence="7">Cell membrane</location>
        <topology evidence="7">Single-pass type II membrane protein</topology>
    </subcellularLocation>
</comment>
<keyword evidence="3" id="KW-1003">Cell membrane</keyword>
<dbReference type="InterPro" id="IPR003400">
    <property type="entry name" value="ExbD"/>
</dbReference>
<keyword evidence="9" id="KW-1185">Reference proteome</keyword>
<evidence type="ECO:0000256" key="3">
    <source>
        <dbReference type="ARBA" id="ARBA00022475"/>
    </source>
</evidence>
<accession>A0ABP6ULD1</accession>
<protein>
    <submittedName>
        <fullName evidence="8">Biopolymer transporter ExbD</fullName>
    </submittedName>
</protein>
<proteinExistence type="inferred from homology"/>
<dbReference type="PANTHER" id="PTHR30558">
    <property type="entry name" value="EXBD MEMBRANE COMPONENT OF PMF-DRIVEN MACROMOLECULE IMPORT SYSTEM"/>
    <property type="match status" value="1"/>
</dbReference>
<gene>
    <name evidence="8" type="ORF">GCM10022393_21320</name>
</gene>
<comment type="caution">
    <text evidence="8">The sequence shown here is derived from an EMBL/GenBank/DDBJ whole genome shotgun (WGS) entry which is preliminary data.</text>
</comment>
<sequence length="207" mass="23437">MARRLAPEVNAGSMADIAFLLLIFFLVSTTIETDYGISRKLPPPENQEDKTFIKEKNLFQIEINQANRLFVEKKPIDLKELRAAAIAFLDNGGGDKEDSCSYCRGLKEATSSDNPTKAVISLINSRETSYATYVAVQNELVAAYTELRNREAIRLYNVSFIQMKEYVKDVNYSGDKLLLREQIHKILSMYPDQLSEAALNEEQSLNI</sequence>
<keyword evidence="6" id="KW-0472">Membrane</keyword>
<dbReference type="PANTHER" id="PTHR30558:SF3">
    <property type="entry name" value="BIOPOLYMER TRANSPORT PROTEIN EXBD-RELATED"/>
    <property type="match status" value="1"/>
</dbReference>
<evidence type="ECO:0000256" key="6">
    <source>
        <dbReference type="ARBA" id="ARBA00023136"/>
    </source>
</evidence>
<evidence type="ECO:0000256" key="4">
    <source>
        <dbReference type="ARBA" id="ARBA00022692"/>
    </source>
</evidence>
<evidence type="ECO:0000256" key="7">
    <source>
        <dbReference type="RuleBase" id="RU003879"/>
    </source>
</evidence>
<evidence type="ECO:0000256" key="1">
    <source>
        <dbReference type="ARBA" id="ARBA00004162"/>
    </source>
</evidence>
<evidence type="ECO:0000313" key="9">
    <source>
        <dbReference type="Proteomes" id="UP001500459"/>
    </source>
</evidence>
<dbReference type="Proteomes" id="UP001500459">
    <property type="component" value="Unassembled WGS sequence"/>
</dbReference>
<keyword evidence="7" id="KW-0653">Protein transport</keyword>
<evidence type="ECO:0000313" key="8">
    <source>
        <dbReference type="EMBL" id="GAA3509022.1"/>
    </source>
</evidence>
<evidence type="ECO:0000256" key="2">
    <source>
        <dbReference type="ARBA" id="ARBA00005811"/>
    </source>
</evidence>
<keyword evidence="5" id="KW-1133">Transmembrane helix</keyword>